<feature type="domain" description="Aromatic amino acid beta-eliminating lyase/threonine aldolase" evidence="4">
    <location>
        <begin position="62"/>
        <end position="458"/>
    </location>
</feature>
<dbReference type="PANTHER" id="PTHR32325">
    <property type="entry name" value="BETA-ELIMINATING LYASE-LIKE PROTEIN-RELATED"/>
    <property type="match status" value="1"/>
</dbReference>
<evidence type="ECO:0000259" key="4">
    <source>
        <dbReference type="Pfam" id="PF01212"/>
    </source>
</evidence>
<evidence type="ECO:0000256" key="3">
    <source>
        <dbReference type="ARBA" id="ARBA00022898"/>
    </source>
</evidence>
<dbReference type="InterPro" id="IPR015424">
    <property type="entry name" value="PyrdxlP-dep_Trfase"/>
</dbReference>
<evidence type="ECO:0000313" key="5">
    <source>
        <dbReference type="EMBL" id="KPK63701.1"/>
    </source>
</evidence>
<gene>
    <name evidence="5" type="ORF">AMJ83_05740</name>
</gene>
<dbReference type="Gene3D" id="3.40.640.10">
    <property type="entry name" value="Type I PLP-dependent aspartate aminotransferase-like (Major domain)"/>
    <property type="match status" value="1"/>
</dbReference>
<dbReference type="EMBL" id="LJUJ01000009">
    <property type="protein sequence ID" value="KPK63701.1"/>
    <property type="molecule type" value="Genomic_DNA"/>
</dbReference>
<keyword evidence="3" id="KW-0663">Pyridoxal phosphate</keyword>
<organism evidence="5 6">
    <name type="scientific">candidate division WOR_3 bacterium SM23_42</name>
    <dbReference type="NCBI Taxonomy" id="1703779"/>
    <lineage>
        <taxon>Bacteria</taxon>
        <taxon>Bacteria division WOR-3</taxon>
    </lineage>
</organism>
<dbReference type="Proteomes" id="UP000051373">
    <property type="component" value="Unassembled WGS sequence"/>
</dbReference>
<accession>A0A0S8FSL5</accession>
<dbReference type="InterPro" id="IPR015421">
    <property type="entry name" value="PyrdxlP-dep_Trfase_major"/>
</dbReference>
<dbReference type="InterPro" id="IPR001597">
    <property type="entry name" value="ArAA_b-elim_lyase/Thr_aldolase"/>
</dbReference>
<dbReference type="AlphaFoldDB" id="A0A0S8FSL5"/>
<dbReference type="STRING" id="1703779.AMJ83_05740"/>
<dbReference type="GO" id="GO:0016829">
    <property type="term" value="F:lyase activity"/>
    <property type="evidence" value="ECO:0007669"/>
    <property type="project" value="InterPro"/>
</dbReference>
<dbReference type="PANTHER" id="PTHR32325:SF4">
    <property type="entry name" value="TRYPTOPHANASE"/>
    <property type="match status" value="1"/>
</dbReference>
<name>A0A0S8FSL5_UNCW3</name>
<evidence type="ECO:0000313" key="6">
    <source>
        <dbReference type="Proteomes" id="UP000051373"/>
    </source>
</evidence>
<dbReference type="InterPro" id="IPR015422">
    <property type="entry name" value="PyrdxlP-dep_Trfase_small"/>
</dbReference>
<dbReference type="Gene3D" id="3.90.1150.10">
    <property type="entry name" value="Aspartate Aminotransferase, domain 1"/>
    <property type="match status" value="1"/>
</dbReference>
<evidence type="ECO:0000256" key="2">
    <source>
        <dbReference type="ARBA" id="ARBA00009721"/>
    </source>
</evidence>
<dbReference type="SUPFAM" id="SSF53383">
    <property type="entry name" value="PLP-dependent transferases"/>
    <property type="match status" value="1"/>
</dbReference>
<comment type="similarity">
    <text evidence="2">Belongs to the beta-eliminating lyase family.</text>
</comment>
<dbReference type="GO" id="GO:0006520">
    <property type="term" value="P:amino acid metabolic process"/>
    <property type="evidence" value="ECO:0007669"/>
    <property type="project" value="InterPro"/>
</dbReference>
<reference evidence="5 6" key="1">
    <citation type="journal article" date="2015" name="Microbiome">
        <title>Genomic resolution of linkages in carbon, nitrogen, and sulfur cycling among widespread estuary sediment bacteria.</title>
        <authorList>
            <person name="Baker B.J."/>
            <person name="Lazar C.S."/>
            <person name="Teske A.P."/>
            <person name="Dick G.J."/>
        </authorList>
    </citation>
    <scope>NUCLEOTIDE SEQUENCE [LARGE SCALE GENOMIC DNA]</scope>
    <source>
        <strain evidence="5">SM23_42</strain>
    </source>
</reference>
<dbReference type="NCBIfam" id="NF009709">
    <property type="entry name" value="PRK13238.1"/>
    <property type="match status" value="1"/>
</dbReference>
<dbReference type="PATRIC" id="fig|1703779.3.peg.1478"/>
<comment type="cofactor">
    <cofactor evidence="1">
        <name>pyridoxal 5'-phosphate</name>
        <dbReference type="ChEBI" id="CHEBI:597326"/>
    </cofactor>
</comment>
<proteinExistence type="inferred from homology"/>
<evidence type="ECO:0000256" key="1">
    <source>
        <dbReference type="ARBA" id="ARBA00001933"/>
    </source>
</evidence>
<protein>
    <recommendedName>
        <fullName evidence="4">Aromatic amino acid beta-eliminating lyase/threonine aldolase domain-containing protein</fullName>
    </recommendedName>
</protein>
<sequence length="495" mass="55409">MKLKSLVGRLPAEQDLSVKPRPYLNHSVELKKLFTAEERADMLEKVGLNVFFFPSEMITGCDLLSDSGVTTMTSEQWAALHLGDEAYGSNRGYFLLKDQIRASFGEAFFNEPGVGDSNAFIFHQGRASEDALFTQLGKLGVGQIIPSNGHFDTTGANIEANKMQAVNLFSEELLESDTNVRFKGNMNIRKLKALLEKSHDRIPLVYLTVTNNTAGGQPVSMANIKEVSQIVHGYGIPLFFDACRFAENAWFIRNYESGYKDKDVAIIVHEMFSHVDGFTISYKKDGLVNMGGGLFLRNNGLFTKKYPKMPGAIVGYQIIKEGHPTYGGLSGRDIMALVVGLRLVTRDEYLTYRINQVSEFGEEMHRQDIPVVRPVGGHAVYVDVNKFFHDTAMGPEDFGGVALCAILLAGYGHRACELGYFSFGHFDRETGKEVLPEVNFVRFAVPRLRYEKQDLDSVVAALKVLHECRKEVPGVQVTYGRELPLRHFKARFEFK</sequence>
<comment type="caution">
    <text evidence="5">The sequence shown here is derived from an EMBL/GenBank/DDBJ whole genome shotgun (WGS) entry which is preliminary data.</text>
</comment>
<dbReference type="Pfam" id="PF01212">
    <property type="entry name" value="Beta_elim_lyase"/>
    <property type="match status" value="1"/>
</dbReference>